<proteinExistence type="predicted"/>
<dbReference type="Proteomes" id="UP000000591">
    <property type="component" value="Chromosome VI"/>
</dbReference>
<keyword evidence="1" id="KW-0812">Transmembrane</keyword>
<name>Q755H5_EREGS</name>
<reference evidence="3" key="2">
    <citation type="journal article" date="2013" name="G3 (Bethesda)">
        <title>Genomes of Ashbya fungi isolated from insects reveal four mating-type loci, numerous translocations, lack of transposons, and distinct gene duplications.</title>
        <authorList>
            <person name="Dietrich F.S."/>
            <person name="Voegeli S."/>
            <person name="Kuo S."/>
            <person name="Philippsen P."/>
        </authorList>
    </citation>
    <scope>GENOME REANNOTATION</scope>
    <source>
        <strain evidence="3">ATCC 10895 / CBS 109.51 / FGSC 9923 / NRRL Y-1056</strain>
    </source>
</reference>
<sequence length="425" mass="48876">MNFIYRKKYTCWICLEESDGLFSFAWTRHECGCSLQVHNKCLVRWLFATNLRVWNECGTSDFYRIRSLPELKRRLCYVVDGHRNFQSEVNLAETVQGIPAVGQTWAAFLCILEMAVRILLRIPPSEPPTDLWRGLPIEAVACPQCKKSITKGRLYWHTSSLGLHAYSIYKSASTYVATIALFWFLYSNPWKQWFKIGLYLLRQVFPESILQQILDVSTTRAIDVYTDSMNGIECVPARQRFLILGFPLYLAGLLSPTLPLGYMQQIYPWTLVTACRNSKVVLKVLSVELFVASLYTKVAAMLGRSLKKKLLSVRPYFNSPKDSTENNTFTEELLRTTWLDCITDITLLFRISTFISNNILQPIPIITRLILKLDPTVSPNECICVQNLLAIGAVCCGRELGRFFLAYKRSRELQQLQRIVEDDDI</sequence>
<evidence type="ECO:0000313" key="3">
    <source>
        <dbReference type="Proteomes" id="UP000000591"/>
    </source>
</evidence>
<reference evidence="2 3" key="1">
    <citation type="journal article" date="2004" name="Science">
        <title>The Ashbya gossypii genome as a tool for mapping the ancient Saccharomyces cerevisiae genome.</title>
        <authorList>
            <person name="Dietrich F.S."/>
            <person name="Voegeli S."/>
            <person name="Brachat S."/>
            <person name="Lerch A."/>
            <person name="Gates K."/>
            <person name="Steiner S."/>
            <person name="Mohr C."/>
            <person name="Pohlmann R."/>
            <person name="Luedi P."/>
            <person name="Choi S."/>
            <person name="Wing R.A."/>
            <person name="Flavier A."/>
            <person name="Gaffney T.D."/>
            <person name="Philippsen P."/>
        </authorList>
    </citation>
    <scope>NUCLEOTIDE SEQUENCE [LARGE SCALE GENOMIC DNA]</scope>
    <source>
        <strain evidence="3">ATCC 10895 / CBS 109.51 / FGSC 9923 / NRRL Y-1056</strain>
    </source>
</reference>
<keyword evidence="1" id="KW-1133">Transmembrane helix</keyword>
<protein>
    <submittedName>
        <fullName evidence="2">AFL152Wp</fullName>
    </submittedName>
</protein>
<evidence type="ECO:0000313" key="2">
    <source>
        <dbReference type="EMBL" id="AAS53222.1"/>
    </source>
</evidence>
<gene>
    <name evidence="2" type="ORF">AGOS_AFL152W</name>
</gene>
<keyword evidence="3" id="KW-1185">Reference proteome</keyword>
<dbReference type="GeneID" id="4621624"/>
<dbReference type="eggNOG" id="ENOG502RQF8">
    <property type="taxonomic scope" value="Eukaryota"/>
</dbReference>
<feature type="transmembrane region" description="Helical" evidence="1">
    <location>
        <begin position="241"/>
        <end position="260"/>
    </location>
</feature>
<dbReference type="AlphaFoldDB" id="Q755H5"/>
<dbReference type="OrthoDB" id="4070369at2759"/>
<evidence type="ECO:0000256" key="1">
    <source>
        <dbReference type="SAM" id="Phobius"/>
    </source>
</evidence>
<dbReference type="KEGG" id="ago:AGOS_AFL152W"/>
<dbReference type="InParanoid" id="Q755H5"/>
<dbReference type="RefSeq" id="NP_985398.1">
    <property type="nucleotide sequence ID" value="NM_210752.1"/>
</dbReference>
<dbReference type="HOGENOM" id="CLU_636401_0_0_1"/>
<accession>Q755H5</accession>
<dbReference type="OMA" id="WICLEES"/>
<dbReference type="FunCoup" id="Q755H5">
    <property type="interactions" value="29"/>
</dbReference>
<keyword evidence="1" id="KW-0472">Membrane</keyword>
<dbReference type="EMBL" id="AE016819">
    <property type="protein sequence ID" value="AAS53222.1"/>
    <property type="molecule type" value="Genomic_DNA"/>
</dbReference>
<organism evidence="2 3">
    <name type="scientific">Eremothecium gossypii (strain ATCC 10895 / CBS 109.51 / FGSC 9923 / NRRL Y-1056)</name>
    <name type="common">Yeast</name>
    <name type="synonym">Ashbya gossypii</name>
    <dbReference type="NCBI Taxonomy" id="284811"/>
    <lineage>
        <taxon>Eukaryota</taxon>
        <taxon>Fungi</taxon>
        <taxon>Dikarya</taxon>
        <taxon>Ascomycota</taxon>
        <taxon>Saccharomycotina</taxon>
        <taxon>Saccharomycetes</taxon>
        <taxon>Saccharomycetales</taxon>
        <taxon>Saccharomycetaceae</taxon>
        <taxon>Eremothecium</taxon>
    </lineage>
</organism>